<protein>
    <submittedName>
        <fullName evidence="8">Coadhesin</fullName>
    </submittedName>
</protein>
<dbReference type="RefSeq" id="XP_002127606.1">
    <property type="nucleotide sequence ID" value="XM_002127570.4"/>
</dbReference>
<proteinExistence type="predicted"/>
<dbReference type="GeneID" id="100185064"/>
<reference evidence="8" key="2">
    <citation type="journal article" date="2008" name="Genome Biol.">
        <title>Improved genome assembly and evidence-based global gene model set for the chordate Ciona intestinalis: new insight into intron and operon populations.</title>
        <authorList>
            <person name="Satou Y."/>
            <person name="Mineta K."/>
            <person name="Ogasawara M."/>
            <person name="Sasakura Y."/>
            <person name="Shoguchi E."/>
            <person name="Ueno K."/>
            <person name="Yamada L."/>
            <person name="Matsumoto J."/>
            <person name="Wasserscheid J."/>
            <person name="Dewar K."/>
            <person name="Wiley G.B."/>
            <person name="Macmil S.L."/>
            <person name="Roe B.A."/>
            <person name="Zeller R.W."/>
            <person name="Hastings K.E."/>
            <person name="Lemaire P."/>
            <person name="Lindquist E."/>
            <person name="Endo T."/>
            <person name="Hotta K."/>
            <person name="Inaba K."/>
        </authorList>
    </citation>
    <scope>NUCLEOTIDE SEQUENCE [LARGE SCALE GENOMIC DNA]</scope>
    <source>
        <strain evidence="8">wild type</strain>
    </source>
</reference>
<dbReference type="AlphaFoldDB" id="A0A1W3JQT9"/>
<dbReference type="PANTHER" id="PTHR11311">
    <property type="entry name" value="SPONDIN"/>
    <property type="match status" value="1"/>
</dbReference>
<dbReference type="OMA" id="GHACICH"/>
<organism evidence="8 9">
    <name type="scientific">Ciona intestinalis</name>
    <name type="common">Transparent sea squirt</name>
    <name type="synonym">Ascidia intestinalis</name>
    <dbReference type="NCBI Taxonomy" id="7719"/>
    <lineage>
        <taxon>Eukaryota</taxon>
        <taxon>Metazoa</taxon>
        <taxon>Chordata</taxon>
        <taxon>Tunicata</taxon>
        <taxon>Ascidiacea</taxon>
        <taxon>Phlebobranchia</taxon>
        <taxon>Cionidae</taxon>
        <taxon>Ciona</taxon>
    </lineage>
</organism>
<dbReference type="FunFam" id="2.20.100.10:FF:000134">
    <property type="entry name" value="Uncharacterized protein"/>
    <property type="match status" value="2"/>
</dbReference>
<dbReference type="Pfam" id="PF19028">
    <property type="entry name" value="TSP1_spondin"/>
    <property type="match status" value="4"/>
</dbReference>
<dbReference type="SMART" id="SM00209">
    <property type="entry name" value="TSP1"/>
    <property type="match status" value="5"/>
</dbReference>
<dbReference type="OrthoDB" id="446173at2759"/>
<dbReference type="PROSITE" id="PS01186">
    <property type="entry name" value="EGF_2"/>
    <property type="match status" value="2"/>
</dbReference>
<dbReference type="Gene3D" id="2.20.100.10">
    <property type="entry name" value="Thrombospondin type-1 (TSP1) repeat"/>
    <property type="match status" value="4"/>
</dbReference>
<sequence length="487" mass="51587">MKGKGFLILFVLLFLVIQGEAWRRRRRRRRACTAVNCAWRLGTCSTTCGPGTKTYVKTRVNSCGGSCVQPAAVACNLRACPINCVTSAWSSWGTCSKTCGAGGVEIRTRTVTTAAQHGGTACPSLTESKACNQVCMNNGTFTGGRCVCVGSYTGTCCQTPPPVHCAMSAWSTWGTCSKTCGAGGVAVRTRSVVTHSQHGGRNCTGALRETKSCNEICLNSGNFTSNVVNNVTHSSCKCHAGYAGACCQRKVPVHCVTSAWSAWSNCSKTCGGGESFRTRSIVTPHKHNGTVCPALRETKACNMICYNGGNYSTNGCVCVGGHNGSCCEIKPSPVHCVLSTWSSWSNCSKTCGAGGVKTRTKSVVTEALYGGRNCSGNRSESKPCNHICYNGGNYSLIQTPYKIGHACICHGGYTGSCCQVPPGINIDLTINIYETIYVIWEPYNPTHHRSHSCGGMGAGGEGEEGEGEGGGMRWDEDKEETELESLI</sequence>
<dbReference type="Ensembl" id="ENSCINT00000027216.2">
    <property type="protein sequence ID" value="ENSCINP00000026970.2"/>
    <property type="gene ID" value="ENSCING00000015081.2"/>
</dbReference>
<evidence type="ECO:0000256" key="3">
    <source>
        <dbReference type="ARBA" id="ARBA00023180"/>
    </source>
</evidence>
<dbReference type="GeneTree" id="ENSGT00940000166853"/>
<accession>F7BFN9</accession>
<feature type="compositionally biased region" description="Acidic residues" evidence="5">
    <location>
        <begin position="477"/>
        <end position="487"/>
    </location>
</feature>
<keyword evidence="1 6" id="KW-0732">Signal</keyword>
<evidence type="ECO:0000256" key="6">
    <source>
        <dbReference type="SAM" id="SignalP"/>
    </source>
</evidence>
<feature type="chain" id="PRO_5014069088" evidence="6">
    <location>
        <begin position="22"/>
        <end position="487"/>
    </location>
</feature>
<dbReference type="PANTHER" id="PTHR11311:SF30">
    <property type="entry name" value="SPONDIN-LIKE TSP1 DOMAIN-CONTAINING PROTEIN"/>
    <property type="match status" value="1"/>
</dbReference>
<keyword evidence="2 4" id="KW-1015">Disulfide bond</keyword>
<evidence type="ECO:0000256" key="1">
    <source>
        <dbReference type="ARBA" id="ARBA00022729"/>
    </source>
</evidence>
<dbReference type="PROSITE" id="PS50026">
    <property type="entry name" value="EGF_3"/>
    <property type="match status" value="1"/>
</dbReference>
<gene>
    <name evidence="8" type="primary">LOC100185064</name>
</gene>
<keyword evidence="3" id="KW-0325">Glycoprotein</keyword>
<feature type="disulfide bond" evidence="4">
    <location>
        <begin position="409"/>
        <end position="418"/>
    </location>
</feature>
<evidence type="ECO:0000313" key="9">
    <source>
        <dbReference type="Proteomes" id="UP000008144"/>
    </source>
</evidence>
<dbReference type="PROSITE" id="PS00022">
    <property type="entry name" value="EGF_1"/>
    <property type="match status" value="1"/>
</dbReference>
<dbReference type="PROSITE" id="PS50092">
    <property type="entry name" value="TSP1"/>
    <property type="match status" value="4"/>
</dbReference>
<dbReference type="InterPro" id="IPR051418">
    <property type="entry name" value="Spondin/Thrombospondin_T1"/>
</dbReference>
<name>A0A1W3JQT9_CIOIN</name>
<dbReference type="Proteomes" id="UP000008144">
    <property type="component" value="Chromosome 10"/>
</dbReference>
<evidence type="ECO:0000313" key="8">
    <source>
        <dbReference type="Ensembl" id="ENSCINP00000026970.2"/>
    </source>
</evidence>
<evidence type="ECO:0000256" key="5">
    <source>
        <dbReference type="SAM" id="MobiDB-lite"/>
    </source>
</evidence>
<dbReference type="KEGG" id="cin:100185064"/>
<reference evidence="8" key="3">
    <citation type="submission" date="2025-08" db="UniProtKB">
        <authorList>
            <consortium name="Ensembl"/>
        </authorList>
    </citation>
    <scope>IDENTIFICATION</scope>
</reference>
<reference evidence="9" key="1">
    <citation type="journal article" date="2002" name="Science">
        <title>The draft genome of Ciona intestinalis: insights into chordate and vertebrate origins.</title>
        <authorList>
            <person name="Dehal P."/>
            <person name="Satou Y."/>
            <person name="Campbell R.K."/>
            <person name="Chapman J."/>
            <person name="Degnan B."/>
            <person name="De Tomaso A."/>
            <person name="Davidson B."/>
            <person name="Di Gregorio A."/>
            <person name="Gelpke M."/>
            <person name="Goodstein D.M."/>
            <person name="Harafuji N."/>
            <person name="Hastings K.E."/>
            <person name="Ho I."/>
            <person name="Hotta K."/>
            <person name="Huang W."/>
            <person name="Kawashima T."/>
            <person name="Lemaire P."/>
            <person name="Martinez D."/>
            <person name="Meinertzhagen I.A."/>
            <person name="Necula S."/>
            <person name="Nonaka M."/>
            <person name="Putnam N."/>
            <person name="Rash S."/>
            <person name="Saiga H."/>
            <person name="Satake M."/>
            <person name="Terry A."/>
            <person name="Yamada L."/>
            <person name="Wang H.G."/>
            <person name="Awazu S."/>
            <person name="Azumi K."/>
            <person name="Boore J."/>
            <person name="Branno M."/>
            <person name="Chin-Bow S."/>
            <person name="DeSantis R."/>
            <person name="Doyle S."/>
            <person name="Francino P."/>
            <person name="Keys D.N."/>
            <person name="Haga S."/>
            <person name="Hayashi H."/>
            <person name="Hino K."/>
            <person name="Imai K.S."/>
            <person name="Inaba K."/>
            <person name="Kano S."/>
            <person name="Kobayashi K."/>
            <person name="Kobayashi M."/>
            <person name="Lee B.I."/>
            <person name="Makabe K.W."/>
            <person name="Manohar C."/>
            <person name="Matassi G."/>
            <person name="Medina M."/>
            <person name="Mochizuki Y."/>
            <person name="Mount S."/>
            <person name="Morishita T."/>
            <person name="Miura S."/>
            <person name="Nakayama A."/>
            <person name="Nishizaka S."/>
            <person name="Nomoto H."/>
            <person name="Ohta F."/>
            <person name="Oishi K."/>
            <person name="Rigoutsos I."/>
            <person name="Sano M."/>
            <person name="Sasaki A."/>
            <person name="Sasakura Y."/>
            <person name="Shoguchi E."/>
            <person name="Shin-i T."/>
            <person name="Spagnuolo A."/>
            <person name="Stainier D."/>
            <person name="Suzuki M.M."/>
            <person name="Tassy O."/>
            <person name="Takatori N."/>
            <person name="Tokuoka M."/>
            <person name="Yagi K."/>
            <person name="Yoshizaki F."/>
            <person name="Wada S."/>
            <person name="Zhang C."/>
            <person name="Hyatt P.D."/>
            <person name="Larimer F."/>
            <person name="Detter C."/>
            <person name="Doggett N."/>
            <person name="Glavina T."/>
            <person name="Hawkins T."/>
            <person name="Richardson P."/>
            <person name="Lucas S."/>
            <person name="Kohara Y."/>
            <person name="Levine M."/>
            <person name="Satoh N."/>
            <person name="Rokhsar D.S."/>
        </authorList>
    </citation>
    <scope>NUCLEOTIDE SEQUENCE [LARGE SCALE GENOMIC DNA]</scope>
</reference>
<comment type="caution">
    <text evidence="4">Lacks conserved residue(s) required for the propagation of feature annotation.</text>
</comment>
<keyword evidence="4" id="KW-0245">EGF-like domain</keyword>
<evidence type="ECO:0000256" key="2">
    <source>
        <dbReference type="ARBA" id="ARBA00023157"/>
    </source>
</evidence>
<dbReference type="SUPFAM" id="SSF82895">
    <property type="entry name" value="TSP-1 type 1 repeat"/>
    <property type="match status" value="4"/>
</dbReference>
<evidence type="ECO:0000256" key="4">
    <source>
        <dbReference type="PROSITE-ProRule" id="PRU00076"/>
    </source>
</evidence>
<dbReference type="EMBL" id="EAAA01000437">
    <property type="status" value="NOT_ANNOTATED_CDS"/>
    <property type="molecule type" value="Genomic_DNA"/>
</dbReference>
<feature type="domain" description="EGF-like" evidence="7">
    <location>
        <begin position="380"/>
        <end position="419"/>
    </location>
</feature>
<dbReference type="InterPro" id="IPR000884">
    <property type="entry name" value="TSP1_rpt"/>
</dbReference>
<dbReference type="InterPro" id="IPR000742">
    <property type="entry name" value="EGF"/>
</dbReference>
<reference evidence="8" key="4">
    <citation type="submission" date="2025-09" db="UniProtKB">
        <authorList>
            <consortium name="Ensembl"/>
        </authorList>
    </citation>
    <scope>IDENTIFICATION</scope>
</reference>
<keyword evidence="9" id="KW-1185">Reference proteome</keyword>
<accession>A0A1W3JQT9</accession>
<dbReference type="InParanoid" id="A0A1W3JQT9"/>
<dbReference type="InterPro" id="IPR044004">
    <property type="entry name" value="TSP1_spondin_dom"/>
</dbReference>
<feature type="region of interest" description="Disordered" evidence="5">
    <location>
        <begin position="451"/>
        <end position="487"/>
    </location>
</feature>
<feature type="signal peptide" evidence="6">
    <location>
        <begin position="1"/>
        <end position="21"/>
    </location>
</feature>
<dbReference type="InterPro" id="IPR036383">
    <property type="entry name" value="TSP1_rpt_sf"/>
</dbReference>
<dbReference type="eggNOG" id="KOG4475">
    <property type="taxonomic scope" value="Eukaryota"/>
</dbReference>
<evidence type="ECO:0000259" key="7">
    <source>
        <dbReference type="PROSITE" id="PS50026"/>
    </source>
</evidence>